<evidence type="ECO:0000313" key="1">
    <source>
        <dbReference type="EMBL" id="XDJ14881.1"/>
    </source>
</evidence>
<sequence>MSGGRELEIRLNAYGSGWVLVRTTDGKRRTFIYGEVCFYNGPSIYGAGFARGAKPTQQKMFSILRNTVYEAFPERWLTSPEWQPPVKPINEVPLEGTAMSVEFNTPVEKLLHKTRVFLRNQAEKNKAGRIRKSVKGEGFKLKIDLQTGGGITIEATGGERDCFNIFAFHNGKDHLAFNGSSRYDSVSGSQTKPMRDREIHYLLRTWLKAGLGADWSALRAPLRKTETKRAKIIKGENYRVSPV</sequence>
<accession>A0AB39CDF5</accession>
<reference evidence="1" key="1">
    <citation type="submission" date="2024-07" db="EMBL/GenBank/DDBJ databases">
        <authorList>
            <person name="Bringhurst R.M."/>
            <person name="Homer T.E."/>
        </authorList>
    </citation>
    <scope>NUCLEOTIDE SEQUENCE</scope>
</reference>
<name>A0AB39CDF5_9VIRU</name>
<proteinExistence type="predicted"/>
<organism evidence="1">
    <name type="scientific">Pseudomonas phage RVTF4</name>
    <dbReference type="NCBI Taxonomy" id="3236931"/>
    <lineage>
        <taxon>Viruses</taxon>
    </lineage>
</organism>
<dbReference type="EMBL" id="PQ015378">
    <property type="protein sequence ID" value="XDJ14881.1"/>
    <property type="molecule type" value="Genomic_DNA"/>
</dbReference>
<protein>
    <submittedName>
        <fullName evidence="1">Uncharacterized protein</fullName>
    </submittedName>
</protein>